<dbReference type="GO" id="GO:0005737">
    <property type="term" value="C:cytoplasm"/>
    <property type="evidence" value="ECO:0007669"/>
    <property type="project" value="UniProtKB-SubCell"/>
</dbReference>
<comment type="caution">
    <text evidence="8">The sequence shown here is derived from an EMBL/GenBank/DDBJ whole genome shotgun (WGS) entry which is preliminary data.</text>
</comment>
<dbReference type="GO" id="GO:0016209">
    <property type="term" value="F:antioxidant activity"/>
    <property type="evidence" value="ECO:0007669"/>
    <property type="project" value="TreeGrafter"/>
</dbReference>
<name>A0A6S7H6E8_PARCT</name>
<gene>
    <name evidence="8" type="ORF">PACLA_8A038335</name>
</gene>
<keyword evidence="2" id="KW-0963">Cytoplasm</keyword>
<dbReference type="InterPro" id="IPR032801">
    <property type="entry name" value="PXL2A/B/C"/>
</dbReference>
<sequence>MSWLLSAGATIAVAGVAMINAGLFNPKIEKASLSYLSGIQLKALDGSNKLLSAADLWRKNGAEASVLSSLKAELDQRGIPLIGVVHETIGVEEFKPFFKGDIYLDDQRKFYGPFERWENVVVGFLRVQTWINLYHAQSGGFHGNMDGEGRLMGGLFVVGAADQGVLFEYREKVWGDHADIEDVRAAVENIKISHNVSD</sequence>
<comment type="subcellular location">
    <subcellularLocation>
        <location evidence="1">Cytoplasm</location>
    </subcellularLocation>
</comment>
<dbReference type="OrthoDB" id="40334at2759"/>
<dbReference type="PANTHER" id="PTHR28630:SF31">
    <property type="entry name" value="PEROXIREDOXIN-LIKE 2A"/>
    <property type="match status" value="1"/>
</dbReference>
<protein>
    <recommendedName>
        <fullName evidence="5">Peroxiredoxin-like 2A</fullName>
    </recommendedName>
    <alternativeName>
        <fullName evidence="7">Peroxiredoxin-like 2 activated in M-CSF stimulated monocytes</fullName>
    </alternativeName>
    <alternativeName>
        <fullName evidence="6">Redox-regulatory protein FAM213A</fullName>
    </alternativeName>
</protein>
<dbReference type="Proteomes" id="UP001152795">
    <property type="component" value="Unassembled WGS sequence"/>
</dbReference>
<evidence type="ECO:0000256" key="6">
    <source>
        <dbReference type="ARBA" id="ARBA00032058"/>
    </source>
</evidence>
<evidence type="ECO:0000256" key="5">
    <source>
        <dbReference type="ARBA" id="ARBA00023849"/>
    </source>
</evidence>
<evidence type="ECO:0000256" key="4">
    <source>
        <dbReference type="ARBA" id="ARBA00023787"/>
    </source>
</evidence>
<comment type="similarity">
    <text evidence="4">Belongs to the peroxiredoxin-like PRXL2 family. PRXL2A subfamily.</text>
</comment>
<keyword evidence="3" id="KW-0676">Redox-active center</keyword>
<dbReference type="EMBL" id="CACRXK020003337">
    <property type="protein sequence ID" value="CAB3998379.1"/>
    <property type="molecule type" value="Genomic_DNA"/>
</dbReference>
<proteinExistence type="inferred from homology"/>
<organism evidence="8 9">
    <name type="scientific">Paramuricea clavata</name>
    <name type="common">Red gorgonian</name>
    <name type="synonym">Violescent sea-whip</name>
    <dbReference type="NCBI Taxonomy" id="317549"/>
    <lineage>
        <taxon>Eukaryota</taxon>
        <taxon>Metazoa</taxon>
        <taxon>Cnidaria</taxon>
        <taxon>Anthozoa</taxon>
        <taxon>Octocorallia</taxon>
        <taxon>Malacalcyonacea</taxon>
        <taxon>Plexauridae</taxon>
        <taxon>Paramuricea</taxon>
    </lineage>
</organism>
<dbReference type="PANTHER" id="PTHR28630">
    <property type="match status" value="1"/>
</dbReference>
<dbReference type="Pfam" id="PF13911">
    <property type="entry name" value="AhpC-TSA_2"/>
    <property type="match status" value="1"/>
</dbReference>
<evidence type="ECO:0000256" key="2">
    <source>
        <dbReference type="ARBA" id="ARBA00022490"/>
    </source>
</evidence>
<evidence type="ECO:0000256" key="1">
    <source>
        <dbReference type="ARBA" id="ARBA00004496"/>
    </source>
</evidence>
<evidence type="ECO:0000313" key="8">
    <source>
        <dbReference type="EMBL" id="CAB3998379.1"/>
    </source>
</evidence>
<keyword evidence="9" id="KW-1185">Reference proteome</keyword>
<dbReference type="AlphaFoldDB" id="A0A6S7H6E8"/>
<evidence type="ECO:0000256" key="3">
    <source>
        <dbReference type="ARBA" id="ARBA00023284"/>
    </source>
</evidence>
<evidence type="ECO:0000256" key="7">
    <source>
        <dbReference type="ARBA" id="ARBA00032129"/>
    </source>
</evidence>
<evidence type="ECO:0000313" key="9">
    <source>
        <dbReference type="Proteomes" id="UP001152795"/>
    </source>
</evidence>
<reference evidence="8" key="1">
    <citation type="submission" date="2020-04" db="EMBL/GenBank/DDBJ databases">
        <authorList>
            <person name="Alioto T."/>
            <person name="Alioto T."/>
            <person name="Gomez Garrido J."/>
        </authorList>
    </citation>
    <scope>NUCLEOTIDE SEQUENCE</scope>
    <source>
        <strain evidence="8">A484AB</strain>
    </source>
</reference>
<accession>A0A6S7H6E8</accession>